<keyword evidence="2" id="KW-0732">Signal</keyword>
<protein>
    <recommendedName>
        <fullName evidence="5">Lipoprotein</fullName>
    </recommendedName>
</protein>
<name>A0ABR8MY26_9BACL</name>
<evidence type="ECO:0000313" key="3">
    <source>
        <dbReference type="EMBL" id="MBD3919956.1"/>
    </source>
</evidence>
<dbReference type="PROSITE" id="PS51257">
    <property type="entry name" value="PROKAR_LIPOPROTEIN"/>
    <property type="match status" value="1"/>
</dbReference>
<feature type="signal peptide" evidence="2">
    <location>
        <begin position="1"/>
        <end position="22"/>
    </location>
</feature>
<evidence type="ECO:0000256" key="2">
    <source>
        <dbReference type="SAM" id="SignalP"/>
    </source>
</evidence>
<dbReference type="EMBL" id="JACXZA010000003">
    <property type="protein sequence ID" value="MBD3919956.1"/>
    <property type="molecule type" value="Genomic_DNA"/>
</dbReference>
<feature type="chain" id="PRO_5046974108" description="Lipoprotein" evidence="2">
    <location>
        <begin position="23"/>
        <end position="246"/>
    </location>
</feature>
<keyword evidence="4" id="KW-1185">Reference proteome</keyword>
<keyword evidence="1" id="KW-0175">Coiled coil</keyword>
<dbReference type="Proteomes" id="UP000609346">
    <property type="component" value="Unassembled WGS sequence"/>
</dbReference>
<evidence type="ECO:0008006" key="5">
    <source>
        <dbReference type="Google" id="ProtNLM"/>
    </source>
</evidence>
<dbReference type="RefSeq" id="WP_191204223.1">
    <property type="nucleotide sequence ID" value="NZ_JACXZA010000003.1"/>
</dbReference>
<accession>A0ABR8MY26</accession>
<evidence type="ECO:0000313" key="4">
    <source>
        <dbReference type="Proteomes" id="UP000609346"/>
    </source>
</evidence>
<organism evidence="3 4">
    <name type="scientific">Paenibacillus terricola</name>
    <dbReference type="NCBI Taxonomy" id="2763503"/>
    <lineage>
        <taxon>Bacteria</taxon>
        <taxon>Bacillati</taxon>
        <taxon>Bacillota</taxon>
        <taxon>Bacilli</taxon>
        <taxon>Bacillales</taxon>
        <taxon>Paenibacillaceae</taxon>
        <taxon>Paenibacillus</taxon>
    </lineage>
</organism>
<sequence>MKRVLIVVILVIWAISATGCTADKEVEPSSAATMEPSHAKDDEIMKKDRAITELKKERDALQDKVAELERELAQKSAVETTPICTSVAFEQEPLQEAYYDSYQKVEMPCYTIYIPLSWSYSLKGGELEFVDDRTIVGSTEVLTYLNRSGLENVVTNHAEQIGFEPLGSIVPISGIDIEIYQIKLRWEKPAAALDPNWKYDETRVYISSKPLGVSYGFYFSTEDESAETMKKIVSSFRLKPLDSNVR</sequence>
<feature type="coiled-coil region" evidence="1">
    <location>
        <begin position="44"/>
        <end position="78"/>
    </location>
</feature>
<gene>
    <name evidence="3" type="ORF">H8B09_14425</name>
</gene>
<evidence type="ECO:0000256" key="1">
    <source>
        <dbReference type="SAM" id="Coils"/>
    </source>
</evidence>
<proteinExistence type="predicted"/>
<comment type="caution">
    <text evidence="3">The sequence shown here is derived from an EMBL/GenBank/DDBJ whole genome shotgun (WGS) entry which is preliminary data.</text>
</comment>
<reference evidence="3 4" key="1">
    <citation type="submission" date="2020-09" db="EMBL/GenBank/DDBJ databases">
        <title>Paenibacillus sp. strain PR3 16S rRNA gene Genome sequencing and assembly.</title>
        <authorList>
            <person name="Kim J."/>
        </authorList>
    </citation>
    <scope>NUCLEOTIDE SEQUENCE [LARGE SCALE GENOMIC DNA]</scope>
    <source>
        <strain evidence="3 4">PR3</strain>
    </source>
</reference>